<feature type="region of interest" description="Disordered" evidence="1">
    <location>
        <begin position="231"/>
        <end position="250"/>
    </location>
</feature>
<dbReference type="RefSeq" id="XP_041153586.1">
    <property type="nucleotide sequence ID" value="XM_041307715.1"/>
</dbReference>
<evidence type="ECO:0000313" key="3">
    <source>
        <dbReference type="Proteomes" id="UP000719766"/>
    </source>
</evidence>
<sequence length="250" mass="27330">MPASRAMLKQCMCEECIGKGGYDNKGAPKGVLMAERSITSHIWRVKAERAEHAAGDIDLDCVISNLSVCTIAGNTRVASPVSAITGHLSRLTLSMDTSQSSSSTSSMADNLYRQGPHITHAVPVADHDLDHSTLSDSLPPPMKIHRAAGDKSSKKHNQRTMKALEILDNIESQIQRCFRLLLHSGSINDISHELLLLRKALETISQQADIVVTRKKAIVSCMNELSTQFDSQKPSDDSLKVPVKINTHKQ</sequence>
<name>A0A9P7ACH8_9AGAM</name>
<gene>
    <name evidence="2" type="ORF">HD556DRAFT_1450092</name>
</gene>
<comment type="caution">
    <text evidence="2">The sequence shown here is derived from an EMBL/GenBank/DDBJ whole genome shotgun (WGS) entry which is preliminary data.</text>
</comment>
<organism evidence="2 3">
    <name type="scientific">Suillus plorans</name>
    <dbReference type="NCBI Taxonomy" id="116603"/>
    <lineage>
        <taxon>Eukaryota</taxon>
        <taxon>Fungi</taxon>
        <taxon>Dikarya</taxon>
        <taxon>Basidiomycota</taxon>
        <taxon>Agaricomycotina</taxon>
        <taxon>Agaricomycetes</taxon>
        <taxon>Agaricomycetidae</taxon>
        <taxon>Boletales</taxon>
        <taxon>Suillineae</taxon>
        <taxon>Suillaceae</taxon>
        <taxon>Suillus</taxon>
    </lineage>
</organism>
<dbReference type="AlphaFoldDB" id="A0A9P7ACH8"/>
<protein>
    <submittedName>
        <fullName evidence="2">Uncharacterized protein</fullName>
    </submittedName>
</protein>
<dbReference type="GeneID" id="64601479"/>
<evidence type="ECO:0000313" key="2">
    <source>
        <dbReference type="EMBL" id="KAG1786108.1"/>
    </source>
</evidence>
<keyword evidence="3" id="KW-1185">Reference proteome</keyword>
<dbReference type="EMBL" id="JABBWE010000098">
    <property type="protein sequence ID" value="KAG1786108.1"/>
    <property type="molecule type" value="Genomic_DNA"/>
</dbReference>
<dbReference type="OrthoDB" id="2633576at2759"/>
<reference evidence="2" key="1">
    <citation type="journal article" date="2020" name="New Phytol.">
        <title>Comparative genomics reveals dynamic genome evolution in host specialist ectomycorrhizal fungi.</title>
        <authorList>
            <person name="Lofgren L.A."/>
            <person name="Nguyen N.H."/>
            <person name="Vilgalys R."/>
            <person name="Ruytinx J."/>
            <person name="Liao H.L."/>
            <person name="Branco S."/>
            <person name="Kuo A."/>
            <person name="LaButti K."/>
            <person name="Lipzen A."/>
            <person name="Andreopoulos W."/>
            <person name="Pangilinan J."/>
            <person name="Riley R."/>
            <person name="Hundley H."/>
            <person name="Na H."/>
            <person name="Barry K."/>
            <person name="Grigoriev I.V."/>
            <person name="Stajich J.E."/>
            <person name="Kennedy P.G."/>
        </authorList>
    </citation>
    <scope>NUCLEOTIDE SEQUENCE</scope>
    <source>
        <strain evidence="2">S12</strain>
    </source>
</reference>
<evidence type="ECO:0000256" key="1">
    <source>
        <dbReference type="SAM" id="MobiDB-lite"/>
    </source>
</evidence>
<accession>A0A9P7ACH8</accession>
<proteinExistence type="predicted"/>
<dbReference type="Proteomes" id="UP000719766">
    <property type="component" value="Unassembled WGS sequence"/>
</dbReference>